<evidence type="ECO:0000256" key="4">
    <source>
        <dbReference type="ARBA" id="ARBA00022753"/>
    </source>
</evidence>
<dbReference type="AlphaFoldDB" id="A0A7J7S3J3"/>
<evidence type="ECO:0000259" key="8">
    <source>
        <dbReference type="Pfam" id="PF07200"/>
    </source>
</evidence>
<organism evidence="9 10">
    <name type="scientific">Myotis myotis</name>
    <name type="common">Greater mouse-eared bat</name>
    <name type="synonym">Vespertilio myotis</name>
    <dbReference type="NCBI Taxonomy" id="51298"/>
    <lineage>
        <taxon>Eukaryota</taxon>
        <taxon>Metazoa</taxon>
        <taxon>Chordata</taxon>
        <taxon>Craniata</taxon>
        <taxon>Vertebrata</taxon>
        <taxon>Euteleostomi</taxon>
        <taxon>Mammalia</taxon>
        <taxon>Eutheria</taxon>
        <taxon>Laurasiatheria</taxon>
        <taxon>Chiroptera</taxon>
        <taxon>Yangochiroptera</taxon>
        <taxon>Vespertilionidae</taxon>
        <taxon>Myotis</taxon>
    </lineage>
</organism>
<dbReference type="InterPro" id="IPR009851">
    <property type="entry name" value="Mod_r"/>
</dbReference>
<dbReference type="GO" id="GO:0000813">
    <property type="term" value="C:ESCRT I complex"/>
    <property type="evidence" value="ECO:0007669"/>
    <property type="project" value="TreeGrafter"/>
</dbReference>
<comment type="caution">
    <text evidence="9">The sequence shown here is derived from an EMBL/GenBank/DDBJ whole genome shotgun (WGS) entry which is preliminary data.</text>
</comment>
<sequence>MAGAGGEARFAGLSLVQLNELLEDEGQLAAMVQRMEETQSVQLNKEMTLASNRSLAEGNLLYQPQLDARKACLTQKYQDALPHRLPLPWAQHRPRCTLPCPPAWASPRSLCRHTHHLSPRDPRPGCLTSQASSCSEGPSSIRPGRLAPACWPGPHLGGSEAQGPGASAVSTRLG</sequence>
<keyword evidence="5" id="KW-0653">Protein transport</keyword>
<comment type="subcellular location">
    <subcellularLocation>
        <location evidence="1">Late endosome membrane</location>
        <topology evidence="1">Peripheral membrane protein</topology>
    </subcellularLocation>
</comment>
<dbReference type="GO" id="GO:0006612">
    <property type="term" value="P:protein targeting to membrane"/>
    <property type="evidence" value="ECO:0007669"/>
    <property type="project" value="TreeGrafter"/>
</dbReference>
<keyword evidence="10" id="KW-1185">Reference proteome</keyword>
<feature type="region of interest" description="Disordered" evidence="7">
    <location>
        <begin position="114"/>
        <end position="174"/>
    </location>
</feature>
<dbReference type="Pfam" id="PF07200">
    <property type="entry name" value="Mod_r"/>
    <property type="match status" value="1"/>
</dbReference>
<evidence type="ECO:0000256" key="5">
    <source>
        <dbReference type="ARBA" id="ARBA00022927"/>
    </source>
</evidence>
<dbReference type="GO" id="GO:0031902">
    <property type="term" value="C:late endosome membrane"/>
    <property type="evidence" value="ECO:0007669"/>
    <property type="project" value="UniProtKB-SubCell"/>
</dbReference>
<evidence type="ECO:0000256" key="1">
    <source>
        <dbReference type="ARBA" id="ARBA00004633"/>
    </source>
</evidence>
<dbReference type="EMBL" id="JABWUV010000020">
    <property type="protein sequence ID" value="KAF6282980.1"/>
    <property type="molecule type" value="Genomic_DNA"/>
</dbReference>
<evidence type="ECO:0000313" key="10">
    <source>
        <dbReference type="Proteomes" id="UP000527355"/>
    </source>
</evidence>
<dbReference type="GO" id="GO:0006623">
    <property type="term" value="P:protein targeting to vacuole"/>
    <property type="evidence" value="ECO:0007669"/>
    <property type="project" value="TreeGrafter"/>
</dbReference>
<evidence type="ECO:0000256" key="2">
    <source>
        <dbReference type="ARBA" id="ARBA00007617"/>
    </source>
</evidence>
<proteinExistence type="inferred from homology"/>
<evidence type="ECO:0000256" key="7">
    <source>
        <dbReference type="SAM" id="MobiDB-lite"/>
    </source>
</evidence>
<gene>
    <name evidence="9" type="ORF">mMyoMyo1_020395</name>
</gene>
<protein>
    <submittedName>
        <fullName evidence="9">VPS37B subunit of ESCRT-I</fullName>
    </submittedName>
</protein>
<evidence type="ECO:0000256" key="3">
    <source>
        <dbReference type="ARBA" id="ARBA00022448"/>
    </source>
</evidence>
<name>A0A7J7S3J3_MYOMY</name>
<dbReference type="Proteomes" id="UP000527355">
    <property type="component" value="Unassembled WGS sequence"/>
</dbReference>
<feature type="domain" description="VPS37 C-terminal" evidence="8">
    <location>
        <begin position="12"/>
        <end position="79"/>
    </location>
</feature>
<reference evidence="9 10" key="1">
    <citation type="journal article" date="2020" name="Nature">
        <title>Six reference-quality genomes reveal evolution of bat adaptations.</title>
        <authorList>
            <person name="Jebb D."/>
            <person name="Huang Z."/>
            <person name="Pippel M."/>
            <person name="Hughes G.M."/>
            <person name="Lavrichenko K."/>
            <person name="Devanna P."/>
            <person name="Winkler S."/>
            <person name="Jermiin L.S."/>
            <person name="Skirmuntt E.C."/>
            <person name="Katzourakis A."/>
            <person name="Burkitt-Gray L."/>
            <person name="Ray D.A."/>
            <person name="Sullivan K.A.M."/>
            <person name="Roscito J.G."/>
            <person name="Kirilenko B.M."/>
            <person name="Davalos L.M."/>
            <person name="Corthals A.P."/>
            <person name="Power M.L."/>
            <person name="Jones G."/>
            <person name="Ransome R.D."/>
            <person name="Dechmann D.K.N."/>
            <person name="Locatelli A.G."/>
            <person name="Puechmaille S.J."/>
            <person name="Fedrigo O."/>
            <person name="Jarvis E.D."/>
            <person name="Hiller M."/>
            <person name="Vernes S.C."/>
            <person name="Myers E.W."/>
            <person name="Teeling E.C."/>
        </authorList>
    </citation>
    <scope>NUCLEOTIDE SEQUENCE [LARGE SCALE GENOMIC DNA]</scope>
    <source>
        <strain evidence="9">MMyoMyo1</strain>
        <tissue evidence="9">Flight muscle</tissue>
    </source>
</reference>
<comment type="similarity">
    <text evidence="2">Belongs to the VPS37 family.</text>
</comment>
<keyword evidence="3" id="KW-0813">Transport</keyword>
<keyword evidence="4" id="KW-0967">Endosome</keyword>
<feature type="compositionally biased region" description="Polar residues" evidence="7">
    <location>
        <begin position="127"/>
        <end position="138"/>
    </location>
</feature>
<accession>A0A7J7S3J3</accession>
<dbReference type="PANTHER" id="PTHR13678:SF9">
    <property type="entry name" value="VACUOLAR PROTEIN SORTING-ASSOCIATED PROTEIN 37B"/>
    <property type="match status" value="1"/>
</dbReference>
<comment type="function">
    <text evidence="6">Component of the ESCRT-I complex, a regulator of vesicular trafficking process. Required for the sorting of endocytic ubiquitinated cargos into multivesicular bodies. May be involved in cell growth and differentiation.</text>
</comment>
<evidence type="ECO:0000313" key="9">
    <source>
        <dbReference type="EMBL" id="KAF6282980.1"/>
    </source>
</evidence>
<evidence type="ECO:0000256" key="6">
    <source>
        <dbReference type="ARBA" id="ARBA00025010"/>
    </source>
</evidence>
<dbReference type="PANTHER" id="PTHR13678">
    <property type="entry name" value="VACUOLAR PROTEIN SORTING-ASSOCIATED PROTEIN 37"/>
    <property type="match status" value="1"/>
</dbReference>
<dbReference type="GO" id="GO:0043162">
    <property type="term" value="P:ubiquitin-dependent protein catabolic process via the multivesicular body sorting pathway"/>
    <property type="evidence" value="ECO:0007669"/>
    <property type="project" value="TreeGrafter"/>
</dbReference>